<dbReference type="Proteomes" id="UP000038045">
    <property type="component" value="Unplaced"/>
</dbReference>
<protein>
    <submittedName>
        <fullName evidence="2">LigA</fullName>
    </submittedName>
</protein>
<dbReference type="WBParaSite" id="PTRK_0000824700.1">
    <property type="protein sequence ID" value="PTRK_0000824700.1"/>
    <property type="gene ID" value="PTRK_0000824700"/>
</dbReference>
<dbReference type="AlphaFoldDB" id="A0A0N4ZJM6"/>
<evidence type="ECO:0000313" key="1">
    <source>
        <dbReference type="Proteomes" id="UP000038045"/>
    </source>
</evidence>
<accession>A0A0N4ZJM6</accession>
<organism evidence="1 2">
    <name type="scientific">Parastrongyloides trichosuri</name>
    <name type="common">Possum-specific nematode worm</name>
    <dbReference type="NCBI Taxonomy" id="131310"/>
    <lineage>
        <taxon>Eukaryota</taxon>
        <taxon>Metazoa</taxon>
        <taxon>Ecdysozoa</taxon>
        <taxon>Nematoda</taxon>
        <taxon>Chromadorea</taxon>
        <taxon>Rhabditida</taxon>
        <taxon>Tylenchina</taxon>
        <taxon>Panagrolaimomorpha</taxon>
        <taxon>Strongyloidoidea</taxon>
        <taxon>Strongyloididae</taxon>
        <taxon>Parastrongyloides</taxon>
    </lineage>
</organism>
<reference evidence="2" key="1">
    <citation type="submission" date="2017-02" db="UniProtKB">
        <authorList>
            <consortium name="WormBaseParasite"/>
        </authorList>
    </citation>
    <scope>IDENTIFICATION</scope>
</reference>
<proteinExistence type="predicted"/>
<sequence>MDAQIDLLAGDLSRQDAQGHVRRLVFRVQPRPLGHGQGQARLQILHAVAAERRDHEDLGIDARLEQALRQGQQGVAAHAVDLVQRQDDLGVGRLQIGDDGLCVLGRAAVGGGAFATFSVDVRLGVDQVDDHVRVLRPAPGRSDHGAIQATARREDAGRVHQHDLGVALDGDSAHGEARGLDLLGDDGDLGAGQPVHQRRLARIGRADDGGEARTLAGDLGGFGGLGQITSSRFNRAMAAAFSASCRERPWARA</sequence>
<keyword evidence="1" id="KW-1185">Reference proteome</keyword>
<name>A0A0N4ZJM6_PARTI</name>
<evidence type="ECO:0000313" key="2">
    <source>
        <dbReference type="WBParaSite" id="PTRK_0000824700.1"/>
    </source>
</evidence>